<protein>
    <submittedName>
        <fullName evidence="1">Uncharacterized protein</fullName>
    </submittedName>
</protein>
<evidence type="ECO:0000313" key="1">
    <source>
        <dbReference type="EMBL" id="KAK5895607.1"/>
    </source>
</evidence>
<dbReference type="Proteomes" id="UP001331515">
    <property type="component" value="Unassembled WGS sequence"/>
</dbReference>
<organism evidence="1 2">
    <name type="scientific">Champsocephalus gunnari</name>
    <name type="common">Mackerel icefish</name>
    <dbReference type="NCBI Taxonomy" id="52237"/>
    <lineage>
        <taxon>Eukaryota</taxon>
        <taxon>Metazoa</taxon>
        <taxon>Chordata</taxon>
        <taxon>Craniata</taxon>
        <taxon>Vertebrata</taxon>
        <taxon>Euteleostomi</taxon>
        <taxon>Actinopterygii</taxon>
        <taxon>Neopterygii</taxon>
        <taxon>Teleostei</taxon>
        <taxon>Neoteleostei</taxon>
        <taxon>Acanthomorphata</taxon>
        <taxon>Eupercaria</taxon>
        <taxon>Perciformes</taxon>
        <taxon>Notothenioidei</taxon>
        <taxon>Channichthyidae</taxon>
        <taxon>Champsocephalus</taxon>
    </lineage>
</organism>
<sequence>MSHSESILLRYPTHRTASSLSGSIDRLLFNGEEREETEQRFLVSSASVQIPTSPLSWLAEEDRIYQAIRTSCFTTPEGAKAPPSVMTGRWLYS</sequence>
<keyword evidence="2" id="KW-1185">Reference proteome</keyword>
<gene>
    <name evidence="1" type="ORF">CgunFtcFv8_009286</name>
</gene>
<comment type="caution">
    <text evidence="1">The sequence shown here is derived from an EMBL/GenBank/DDBJ whole genome shotgun (WGS) entry which is preliminary data.</text>
</comment>
<name>A0AAN8C1V0_CHAGU</name>
<evidence type="ECO:0000313" key="2">
    <source>
        <dbReference type="Proteomes" id="UP001331515"/>
    </source>
</evidence>
<proteinExistence type="predicted"/>
<reference evidence="1 2" key="1">
    <citation type="journal article" date="2023" name="Mol. Biol. Evol.">
        <title>Genomics of Secondarily Temperate Adaptation in the Only Non-Antarctic Icefish.</title>
        <authorList>
            <person name="Rivera-Colon A.G."/>
            <person name="Rayamajhi N."/>
            <person name="Minhas B.F."/>
            <person name="Madrigal G."/>
            <person name="Bilyk K.T."/>
            <person name="Yoon V."/>
            <person name="Hune M."/>
            <person name="Gregory S."/>
            <person name="Cheng C.H.C."/>
            <person name="Catchen J.M."/>
        </authorList>
    </citation>
    <scope>NUCLEOTIDE SEQUENCE [LARGE SCALE GENOMIC DNA]</scope>
    <source>
        <tissue evidence="1">White muscle</tissue>
    </source>
</reference>
<dbReference type="AlphaFoldDB" id="A0AAN8C1V0"/>
<accession>A0AAN8C1V0</accession>
<dbReference type="EMBL" id="JAURVH010001534">
    <property type="protein sequence ID" value="KAK5895607.1"/>
    <property type="molecule type" value="Genomic_DNA"/>
</dbReference>